<protein>
    <recommendedName>
        <fullName evidence="6">Elp3/MiaA/NifB-like radical SAM core domain-containing protein</fullName>
    </recommendedName>
</protein>
<evidence type="ECO:0000256" key="5">
    <source>
        <dbReference type="ARBA" id="ARBA00023014"/>
    </source>
</evidence>
<reference evidence="7" key="1">
    <citation type="submission" date="2018-05" db="EMBL/GenBank/DDBJ databases">
        <authorList>
            <person name="Lanie J.A."/>
            <person name="Ng W.-L."/>
            <person name="Kazmierczak K.M."/>
            <person name="Andrzejewski T.M."/>
            <person name="Davidsen T.M."/>
            <person name="Wayne K.J."/>
            <person name="Tettelin H."/>
            <person name="Glass J.I."/>
            <person name="Rusch D."/>
            <person name="Podicherti R."/>
            <person name="Tsui H.-C.T."/>
            <person name="Winkler M.E."/>
        </authorList>
    </citation>
    <scope>NUCLEOTIDE SEQUENCE</scope>
</reference>
<dbReference type="PANTHER" id="PTHR43409:SF7">
    <property type="entry name" value="BLL1977 PROTEIN"/>
    <property type="match status" value="1"/>
</dbReference>
<evidence type="ECO:0000256" key="1">
    <source>
        <dbReference type="ARBA" id="ARBA00001966"/>
    </source>
</evidence>
<dbReference type="InterPro" id="IPR058240">
    <property type="entry name" value="rSAM_sf"/>
</dbReference>
<dbReference type="GO" id="GO:0003824">
    <property type="term" value="F:catalytic activity"/>
    <property type="evidence" value="ECO:0007669"/>
    <property type="project" value="InterPro"/>
</dbReference>
<dbReference type="SMART" id="SM00729">
    <property type="entry name" value="Elp3"/>
    <property type="match status" value="1"/>
</dbReference>
<organism evidence="7">
    <name type="scientific">marine metagenome</name>
    <dbReference type="NCBI Taxonomy" id="408172"/>
    <lineage>
        <taxon>unclassified sequences</taxon>
        <taxon>metagenomes</taxon>
        <taxon>ecological metagenomes</taxon>
    </lineage>
</organism>
<dbReference type="Gene3D" id="3.20.20.70">
    <property type="entry name" value="Aldolase class I"/>
    <property type="match status" value="1"/>
</dbReference>
<dbReference type="GO" id="GO:0051536">
    <property type="term" value="F:iron-sulfur cluster binding"/>
    <property type="evidence" value="ECO:0007669"/>
    <property type="project" value="UniProtKB-KW"/>
</dbReference>
<dbReference type="InterPro" id="IPR013785">
    <property type="entry name" value="Aldolase_TIM"/>
</dbReference>
<evidence type="ECO:0000256" key="2">
    <source>
        <dbReference type="ARBA" id="ARBA00022691"/>
    </source>
</evidence>
<evidence type="ECO:0000256" key="4">
    <source>
        <dbReference type="ARBA" id="ARBA00023004"/>
    </source>
</evidence>
<dbReference type="InterPro" id="IPR006638">
    <property type="entry name" value="Elp3/MiaA/NifB-like_rSAM"/>
</dbReference>
<evidence type="ECO:0000256" key="3">
    <source>
        <dbReference type="ARBA" id="ARBA00022723"/>
    </source>
</evidence>
<gene>
    <name evidence="7" type="ORF">METZ01_LOCUS451089</name>
</gene>
<feature type="domain" description="Elp3/MiaA/NifB-like radical SAM core" evidence="6">
    <location>
        <begin position="1"/>
        <end position="161"/>
    </location>
</feature>
<evidence type="ECO:0000313" key="7">
    <source>
        <dbReference type="EMBL" id="SVD98235.1"/>
    </source>
</evidence>
<dbReference type="InterPro" id="IPR007197">
    <property type="entry name" value="rSAM"/>
</dbReference>
<dbReference type="InterPro" id="IPR051198">
    <property type="entry name" value="BchE-like"/>
</dbReference>
<keyword evidence="3" id="KW-0479">Metal-binding</keyword>
<dbReference type="EMBL" id="UINC01186151">
    <property type="protein sequence ID" value="SVD98235.1"/>
    <property type="molecule type" value="Genomic_DNA"/>
</dbReference>
<dbReference type="AlphaFoldDB" id="A0A382ZT65"/>
<proteinExistence type="predicted"/>
<sequence>NKYGQESIQFYDDNFSVNRRRVKELSDGIIAAGMHQKARFGVQTRADNLYPEIMPYLKKANFTGIGFGLETASERLAEVIVKDQTVATHTKSIKLAREWGIDVVVFMIYGLPTETKEDRRLSVKYAKDLDMRFTKFNNLIPYPGTKLYNDIKETRQIHIADEWSNFNSTLVSTRSIFNKIPLPYVPEGTHPWELKRDIVKANLVFYFRPKIIIDLLLRRGKVNVVQLPKGWMKKPREVYEVAKLGLILLSNYFVS</sequence>
<comment type="cofactor">
    <cofactor evidence="1">
        <name>[4Fe-4S] cluster</name>
        <dbReference type="ChEBI" id="CHEBI:49883"/>
    </cofactor>
</comment>
<accession>A0A382ZT65</accession>
<dbReference type="GO" id="GO:0046872">
    <property type="term" value="F:metal ion binding"/>
    <property type="evidence" value="ECO:0007669"/>
    <property type="project" value="UniProtKB-KW"/>
</dbReference>
<name>A0A382ZT65_9ZZZZ</name>
<dbReference type="PANTHER" id="PTHR43409">
    <property type="entry name" value="ANAEROBIC MAGNESIUM-PROTOPORPHYRIN IX MONOMETHYL ESTER CYCLASE-RELATED"/>
    <property type="match status" value="1"/>
</dbReference>
<feature type="non-terminal residue" evidence="7">
    <location>
        <position position="255"/>
    </location>
</feature>
<keyword evidence="2" id="KW-0949">S-adenosyl-L-methionine</keyword>
<evidence type="ECO:0000259" key="6">
    <source>
        <dbReference type="SMART" id="SM00729"/>
    </source>
</evidence>
<dbReference type="Pfam" id="PF04055">
    <property type="entry name" value="Radical_SAM"/>
    <property type="match status" value="1"/>
</dbReference>
<feature type="non-terminal residue" evidence="7">
    <location>
        <position position="1"/>
    </location>
</feature>
<dbReference type="SUPFAM" id="SSF102114">
    <property type="entry name" value="Radical SAM enzymes"/>
    <property type="match status" value="1"/>
</dbReference>
<keyword evidence="5" id="KW-0411">Iron-sulfur</keyword>
<dbReference type="CDD" id="cd01335">
    <property type="entry name" value="Radical_SAM"/>
    <property type="match status" value="1"/>
</dbReference>
<keyword evidence="4" id="KW-0408">Iron</keyword>